<feature type="binding site" evidence="15">
    <location>
        <position position="166"/>
    </location>
    <ligand>
        <name>S-adenosyl-L-methionine</name>
        <dbReference type="ChEBI" id="CHEBI:59789"/>
        <label>2</label>
    </ligand>
</feature>
<feature type="binding site" evidence="15">
    <location>
        <position position="323"/>
    </location>
    <ligand>
        <name>S-adenosyl-L-methionine</name>
        <dbReference type="ChEBI" id="CHEBI:59789"/>
        <label>1</label>
    </ligand>
</feature>
<dbReference type="Gene3D" id="1.10.10.920">
    <property type="match status" value="1"/>
</dbReference>
<evidence type="ECO:0000256" key="2">
    <source>
        <dbReference type="ARBA" id="ARBA00004785"/>
    </source>
</evidence>
<comment type="subunit">
    <text evidence="4">Monomer.</text>
</comment>
<dbReference type="PIRSF" id="PIRSF000167">
    <property type="entry name" value="HemN"/>
    <property type="match status" value="1"/>
</dbReference>
<keyword evidence="5 14" id="KW-0004">4Fe-4S</keyword>
<feature type="binding site" evidence="16">
    <location>
        <position position="55"/>
    </location>
    <ligand>
        <name>[4Fe-4S] cluster</name>
        <dbReference type="ChEBI" id="CHEBI:49883"/>
        <note>4Fe-4S-S-AdoMet</note>
    </ligand>
</feature>
<dbReference type="NCBIfam" id="TIGR00538">
    <property type="entry name" value="hemN"/>
    <property type="match status" value="1"/>
</dbReference>
<dbReference type="GO" id="GO:0051539">
    <property type="term" value="F:4 iron, 4 sulfur cluster binding"/>
    <property type="evidence" value="ECO:0007669"/>
    <property type="project" value="UniProtKB-KW"/>
</dbReference>
<keyword evidence="12 14" id="KW-0627">Porphyrin biosynthesis</keyword>
<dbReference type="UniPathway" id="UPA00251">
    <property type="reaction ID" value="UER00323"/>
</dbReference>
<dbReference type="InterPro" id="IPR004558">
    <property type="entry name" value="Coprogen_oxidase_HemN"/>
</dbReference>
<keyword evidence="10 14" id="KW-0408">Iron</keyword>
<reference evidence="18 19" key="1">
    <citation type="submission" date="2018-04" db="EMBL/GenBank/DDBJ databases">
        <title>Genomic Encyclopedia of Archaeal and Bacterial Type Strains, Phase II (KMG-II): from individual species to whole genera.</title>
        <authorList>
            <person name="Goeker M."/>
        </authorList>
    </citation>
    <scope>NUCLEOTIDE SEQUENCE [LARGE SCALE GENOMIC DNA]</scope>
    <source>
        <strain evidence="18 19">DSM 23382</strain>
    </source>
</reference>
<protein>
    <recommendedName>
        <fullName evidence="14">Coproporphyrinogen-III oxidase</fullName>
        <ecNumber evidence="14">1.3.98.3</ecNumber>
    </recommendedName>
</protein>
<feature type="binding site" evidence="15">
    <location>
        <position position="203"/>
    </location>
    <ligand>
        <name>S-adenosyl-L-methionine</name>
        <dbReference type="ChEBI" id="CHEBI:59789"/>
        <label>2</label>
    </ligand>
</feature>
<comment type="catalytic activity">
    <reaction evidence="13 14">
        <text>coproporphyrinogen III + 2 S-adenosyl-L-methionine = protoporphyrinogen IX + 2 5'-deoxyadenosine + 2 L-methionine + 2 CO2</text>
        <dbReference type="Rhea" id="RHEA:15425"/>
        <dbReference type="ChEBI" id="CHEBI:16526"/>
        <dbReference type="ChEBI" id="CHEBI:17319"/>
        <dbReference type="ChEBI" id="CHEBI:57307"/>
        <dbReference type="ChEBI" id="CHEBI:57309"/>
        <dbReference type="ChEBI" id="CHEBI:57844"/>
        <dbReference type="ChEBI" id="CHEBI:59789"/>
        <dbReference type="EC" id="1.3.98.3"/>
    </reaction>
</comment>
<dbReference type="GO" id="GO:0006782">
    <property type="term" value="P:protoporphyrinogen IX biosynthetic process"/>
    <property type="evidence" value="ECO:0007669"/>
    <property type="project" value="UniProtKB-UniPathway"/>
</dbReference>
<evidence type="ECO:0000256" key="16">
    <source>
        <dbReference type="PIRSR" id="PIRSR000167-2"/>
    </source>
</evidence>
<evidence type="ECO:0000256" key="8">
    <source>
        <dbReference type="ARBA" id="ARBA00022723"/>
    </source>
</evidence>
<feature type="binding site" evidence="15">
    <location>
        <position position="139"/>
    </location>
    <ligand>
        <name>S-adenosyl-L-methionine</name>
        <dbReference type="ChEBI" id="CHEBI:59789"/>
        <label>1</label>
    </ligand>
</feature>
<name>A0A2T5VEA7_9HYPH</name>
<dbReference type="InterPro" id="IPR034505">
    <property type="entry name" value="Coproporphyrinogen-III_oxidase"/>
</dbReference>
<keyword evidence="7 14" id="KW-0949">S-adenosyl-L-methionine</keyword>
<feature type="binding site" evidence="15">
    <location>
        <begin position="107"/>
        <end position="108"/>
    </location>
    <ligand>
        <name>S-adenosyl-L-methionine</name>
        <dbReference type="ChEBI" id="CHEBI:59789"/>
        <label>2</label>
    </ligand>
</feature>
<evidence type="ECO:0000256" key="15">
    <source>
        <dbReference type="PIRSR" id="PIRSR000167-1"/>
    </source>
</evidence>
<keyword evidence="9 14" id="KW-0560">Oxidoreductase</keyword>
<dbReference type="PANTHER" id="PTHR13932">
    <property type="entry name" value="COPROPORPHYRINIGEN III OXIDASE"/>
    <property type="match status" value="1"/>
</dbReference>
<comment type="pathway">
    <text evidence="2 14">Porphyrin-containing compound metabolism; protoporphyrin-IX biosynthesis; protoporphyrinogen-IX from coproporphyrinogen-III (AdoMet route): step 1/1.</text>
</comment>
<sequence>MTPIEARYANRNVPRYTSYPTAPHFSAQVDAQTYAGWLAELPERPVSLYLHVPFCREICHYCGCNTKASRRDGPIAAYGETLAAEIRLVRALIGAPRKVSHIHWGGGTPSLMPRTSFLRIVETVSQGFEIAPDCEHAIELDPRTVTRALADTLALAGITRTSLGVQDFDPTVQEAIGRIQPWETVAAAVDALKGVGLDAMNFDLMYGLPRQSEASIRRTAQRALELAPSRIALFGYAHVPWFKKNQTLISEADLPDASARRMLAEAARDEITAAGYVPIGLDHFARRDDTMAIALADGTLHRNFQGYTTDSADMLIGFGASSIGRLPQGYVQNAPDVAGWQRAVDAGRAPIVRGVALDADDRARADIIEALMTNYEVDVEVIAQRHAVGLDTLADGFERLGELVGDGLVEIDGWRVTVTETGQPFVRVAAAAFDSYLAAGQARHSVAI</sequence>
<evidence type="ECO:0000313" key="19">
    <source>
        <dbReference type="Proteomes" id="UP000244081"/>
    </source>
</evidence>
<feature type="domain" description="Radical SAM core" evidence="17">
    <location>
        <begin position="40"/>
        <end position="282"/>
    </location>
</feature>
<feature type="binding site" evidence="15">
    <location>
        <position position="106"/>
    </location>
    <ligand>
        <name>S-adenosyl-L-methionine</name>
        <dbReference type="ChEBI" id="CHEBI:59789"/>
        <label>1</label>
    </ligand>
</feature>
<dbReference type="OrthoDB" id="9808022at2"/>
<dbReference type="SMART" id="SM00729">
    <property type="entry name" value="Elp3"/>
    <property type="match status" value="1"/>
</dbReference>
<organism evidence="18 19">
    <name type="scientific">Breoghania corrubedonensis</name>
    <dbReference type="NCBI Taxonomy" id="665038"/>
    <lineage>
        <taxon>Bacteria</taxon>
        <taxon>Pseudomonadati</taxon>
        <taxon>Pseudomonadota</taxon>
        <taxon>Alphaproteobacteria</taxon>
        <taxon>Hyphomicrobiales</taxon>
        <taxon>Stappiaceae</taxon>
        <taxon>Breoghania</taxon>
    </lineage>
</organism>
<feature type="binding site" evidence="16">
    <location>
        <position position="59"/>
    </location>
    <ligand>
        <name>[4Fe-4S] cluster</name>
        <dbReference type="ChEBI" id="CHEBI:49883"/>
        <note>4Fe-4S-S-AdoMet</note>
    </ligand>
</feature>
<dbReference type="Pfam" id="PF06969">
    <property type="entry name" value="HemN_C"/>
    <property type="match status" value="1"/>
</dbReference>
<comment type="cofactor">
    <cofactor evidence="14 16">
        <name>[4Fe-4S] cluster</name>
        <dbReference type="ChEBI" id="CHEBI:49883"/>
    </cofactor>
    <text evidence="14 16">Binds 1 [4Fe-4S] cluster. The cluster is coordinated with 3 cysteines and an exchangeable S-adenosyl-L-methionine.</text>
</comment>
<comment type="subcellular location">
    <subcellularLocation>
        <location evidence="1 14">Cytoplasm</location>
    </subcellularLocation>
</comment>
<feature type="binding site" evidence="16">
    <location>
        <position position="62"/>
    </location>
    <ligand>
        <name>[4Fe-4S] cluster</name>
        <dbReference type="ChEBI" id="CHEBI:49883"/>
        <note>4Fe-4S-S-AdoMet</note>
    </ligand>
</feature>
<evidence type="ECO:0000256" key="3">
    <source>
        <dbReference type="ARBA" id="ARBA00005493"/>
    </source>
</evidence>
<evidence type="ECO:0000256" key="4">
    <source>
        <dbReference type="ARBA" id="ARBA00011245"/>
    </source>
</evidence>
<evidence type="ECO:0000313" key="18">
    <source>
        <dbReference type="EMBL" id="PTW62092.1"/>
    </source>
</evidence>
<evidence type="ECO:0000256" key="7">
    <source>
        <dbReference type="ARBA" id="ARBA00022691"/>
    </source>
</evidence>
<keyword evidence="11 14" id="KW-0411">Iron-sulfur</keyword>
<dbReference type="SFLD" id="SFLDG01065">
    <property type="entry name" value="anaerobic_coproporphyrinogen-I"/>
    <property type="match status" value="1"/>
</dbReference>
<dbReference type="GO" id="GO:0051989">
    <property type="term" value="F:coproporphyrinogen dehydrogenase activity"/>
    <property type="evidence" value="ECO:0007669"/>
    <property type="project" value="UniProtKB-EC"/>
</dbReference>
<dbReference type="GO" id="GO:0046872">
    <property type="term" value="F:metal ion binding"/>
    <property type="evidence" value="ECO:0007669"/>
    <property type="project" value="UniProtKB-KW"/>
</dbReference>
<dbReference type="InterPro" id="IPR007197">
    <property type="entry name" value="rSAM"/>
</dbReference>
<feature type="binding site" evidence="15">
    <location>
        <position position="237"/>
    </location>
    <ligand>
        <name>S-adenosyl-L-methionine</name>
        <dbReference type="ChEBI" id="CHEBI:59789"/>
        <label>2</label>
    </ligand>
</feature>
<keyword evidence="19" id="KW-1185">Reference proteome</keyword>
<feature type="binding site" evidence="15">
    <location>
        <position position="178"/>
    </location>
    <ligand>
        <name>S-adenosyl-L-methionine</name>
        <dbReference type="ChEBI" id="CHEBI:59789"/>
        <label>2</label>
    </ligand>
</feature>
<keyword evidence="6 14" id="KW-0963">Cytoplasm</keyword>
<evidence type="ECO:0000256" key="9">
    <source>
        <dbReference type="ARBA" id="ARBA00023002"/>
    </source>
</evidence>
<evidence type="ECO:0000256" key="12">
    <source>
        <dbReference type="ARBA" id="ARBA00023244"/>
    </source>
</evidence>
<dbReference type="Proteomes" id="UP000244081">
    <property type="component" value="Unassembled WGS sequence"/>
</dbReference>
<dbReference type="InterPro" id="IPR058240">
    <property type="entry name" value="rSAM_sf"/>
</dbReference>
<dbReference type="CDD" id="cd01335">
    <property type="entry name" value="Radical_SAM"/>
    <property type="match status" value="1"/>
</dbReference>
<comment type="similarity">
    <text evidence="3 14">Belongs to the anaerobic coproporphyrinogen-III oxidase family.</text>
</comment>
<dbReference type="AlphaFoldDB" id="A0A2T5VEA7"/>
<feature type="binding site" evidence="15">
    <location>
        <begin position="61"/>
        <end position="63"/>
    </location>
    <ligand>
        <name>S-adenosyl-L-methionine</name>
        <dbReference type="ChEBI" id="CHEBI:59789"/>
        <label>2</label>
    </ligand>
</feature>
<dbReference type="SUPFAM" id="SSF102114">
    <property type="entry name" value="Radical SAM enzymes"/>
    <property type="match status" value="1"/>
</dbReference>
<dbReference type="GO" id="GO:0005737">
    <property type="term" value="C:cytoplasm"/>
    <property type="evidence" value="ECO:0007669"/>
    <property type="project" value="UniProtKB-SubCell"/>
</dbReference>
<dbReference type="SFLD" id="SFLDS00029">
    <property type="entry name" value="Radical_SAM"/>
    <property type="match status" value="1"/>
</dbReference>
<proteinExistence type="inferred from homology"/>
<accession>A0A2T5VEA7</accession>
<dbReference type="GO" id="GO:0004109">
    <property type="term" value="F:coproporphyrinogen oxidase activity"/>
    <property type="evidence" value="ECO:0007669"/>
    <property type="project" value="InterPro"/>
</dbReference>
<dbReference type="Gene3D" id="3.30.750.200">
    <property type="match status" value="1"/>
</dbReference>
<evidence type="ECO:0000256" key="14">
    <source>
        <dbReference type="PIRNR" id="PIRNR000167"/>
    </source>
</evidence>
<keyword evidence="8 14" id="KW-0479">Metal-binding</keyword>
<dbReference type="InterPro" id="IPR006638">
    <property type="entry name" value="Elp3/MiaA/NifB-like_rSAM"/>
</dbReference>
<feature type="binding site" evidence="15">
    <location>
        <position position="49"/>
    </location>
    <ligand>
        <name>S-adenosyl-L-methionine</name>
        <dbReference type="ChEBI" id="CHEBI:59789"/>
        <label>1</label>
    </ligand>
</feature>
<dbReference type="PROSITE" id="PS51918">
    <property type="entry name" value="RADICAL_SAM"/>
    <property type="match status" value="1"/>
</dbReference>
<evidence type="ECO:0000256" key="11">
    <source>
        <dbReference type="ARBA" id="ARBA00023014"/>
    </source>
</evidence>
<evidence type="ECO:0000256" key="13">
    <source>
        <dbReference type="ARBA" id="ARBA00048321"/>
    </source>
</evidence>
<evidence type="ECO:0000256" key="6">
    <source>
        <dbReference type="ARBA" id="ARBA00022490"/>
    </source>
</evidence>
<dbReference type="Pfam" id="PF04055">
    <property type="entry name" value="Radical_SAM"/>
    <property type="match status" value="1"/>
</dbReference>
<evidence type="ECO:0000256" key="10">
    <source>
        <dbReference type="ARBA" id="ARBA00023004"/>
    </source>
</evidence>
<dbReference type="EMBL" id="QAYG01000001">
    <property type="protein sequence ID" value="PTW62092.1"/>
    <property type="molecule type" value="Genomic_DNA"/>
</dbReference>
<gene>
    <name evidence="18" type="ORF">C8N35_101127</name>
</gene>
<evidence type="ECO:0000256" key="1">
    <source>
        <dbReference type="ARBA" id="ARBA00004496"/>
    </source>
</evidence>
<evidence type="ECO:0000259" key="17">
    <source>
        <dbReference type="PROSITE" id="PS51918"/>
    </source>
</evidence>
<dbReference type="EC" id="1.3.98.3" evidence="14"/>
<dbReference type="InterPro" id="IPR010723">
    <property type="entry name" value="HemN_C"/>
</dbReference>
<evidence type="ECO:0000256" key="5">
    <source>
        <dbReference type="ARBA" id="ARBA00022485"/>
    </source>
</evidence>
<comment type="caution">
    <text evidence="18">The sequence shown here is derived from an EMBL/GenBank/DDBJ whole genome shotgun (WGS) entry which is preliminary data.</text>
</comment>
<dbReference type="PANTHER" id="PTHR13932:SF6">
    <property type="entry name" value="OXYGEN-INDEPENDENT COPROPORPHYRINOGEN III OXIDASE"/>
    <property type="match status" value="1"/>
</dbReference>
<dbReference type="RefSeq" id="WP_107987708.1">
    <property type="nucleotide sequence ID" value="NZ_QAYG01000001.1"/>
</dbReference>